<sequence length="133" mass="14226">MSSWRPVMSGVPQESLLGPAAFNIFINDIDSGTECTLSKFAEDTKLSGAVGTPEGQDAIQRDLDKLEKWAHVNLMNLDPSAQGRHGPVGAGSEEDHEDVQRVGAPLLSGQAERAGVVQPGEGSRETLLWPFNT</sequence>
<organism evidence="2 3">
    <name type="scientific">Grus japonensis</name>
    <name type="common">Japanese crane</name>
    <name type="synonym">Red-crowned crane</name>
    <dbReference type="NCBI Taxonomy" id="30415"/>
    <lineage>
        <taxon>Eukaryota</taxon>
        <taxon>Metazoa</taxon>
        <taxon>Chordata</taxon>
        <taxon>Craniata</taxon>
        <taxon>Vertebrata</taxon>
        <taxon>Euteleostomi</taxon>
        <taxon>Archelosauria</taxon>
        <taxon>Archosauria</taxon>
        <taxon>Dinosauria</taxon>
        <taxon>Saurischia</taxon>
        <taxon>Theropoda</taxon>
        <taxon>Coelurosauria</taxon>
        <taxon>Aves</taxon>
        <taxon>Neognathae</taxon>
        <taxon>Neoaves</taxon>
        <taxon>Gruiformes</taxon>
        <taxon>Gruidae</taxon>
        <taxon>Grus</taxon>
    </lineage>
</organism>
<evidence type="ECO:0008006" key="4">
    <source>
        <dbReference type="Google" id="ProtNLM"/>
    </source>
</evidence>
<dbReference type="Proteomes" id="UP001623348">
    <property type="component" value="Unassembled WGS sequence"/>
</dbReference>
<comment type="caution">
    <text evidence="2">The sequence shown here is derived from an EMBL/GenBank/DDBJ whole genome shotgun (WGS) entry which is preliminary data.</text>
</comment>
<evidence type="ECO:0000313" key="2">
    <source>
        <dbReference type="EMBL" id="GAB0204937.1"/>
    </source>
</evidence>
<evidence type="ECO:0000256" key="1">
    <source>
        <dbReference type="SAM" id="MobiDB-lite"/>
    </source>
</evidence>
<dbReference type="PANTHER" id="PTHR33332">
    <property type="entry name" value="REVERSE TRANSCRIPTASE DOMAIN-CONTAINING PROTEIN"/>
    <property type="match status" value="1"/>
</dbReference>
<dbReference type="AlphaFoldDB" id="A0ABC9Y7C3"/>
<evidence type="ECO:0000313" key="3">
    <source>
        <dbReference type="Proteomes" id="UP001623348"/>
    </source>
</evidence>
<feature type="region of interest" description="Disordered" evidence="1">
    <location>
        <begin position="77"/>
        <end position="133"/>
    </location>
</feature>
<reference evidence="2 3" key="1">
    <citation type="submission" date="2024-06" db="EMBL/GenBank/DDBJ databases">
        <title>The draft genome of Grus japonensis, version 3.</title>
        <authorList>
            <person name="Nabeshima K."/>
            <person name="Suzuki S."/>
            <person name="Onuma M."/>
        </authorList>
    </citation>
    <scope>NUCLEOTIDE SEQUENCE [LARGE SCALE GENOMIC DNA]</scope>
    <source>
        <strain evidence="2 3">451A</strain>
    </source>
</reference>
<protein>
    <recommendedName>
        <fullName evidence="4">Rna-directed dna polymerase from mobile element jockey-like</fullName>
    </recommendedName>
</protein>
<dbReference type="EMBL" id="BAAFJT010000040">
    <property type="protein sequence ID" value="GAB0204937.1"/>
    <property type="molecule type" value="Genomic_DNA"/>
</dbReference>
<name>A0ABC9Y7C3_GRUJA</name>
<gene>
    <name evidence="2" type="ORF">GRJ2_002959300</name>
</gene>
<proteinExistence type="predicted"/>
<keyword evidence="3" id="KW-1185">Reference proteome</keyword>
<accession>A0ABC9Y7C3</accession>